<comment type="caution">
    <text evidence="2">The sequence shown here is derived from an EMBL/GenBank/DDBJ whole genome shotgun (WGS) entry which is preliminary data.</text>
</comment>
<reference evidence="2 4" key="1">
    <citation type="submission" date="2018-08" db="EMBL/GenBank/DDBJ databases">
        <title>Genomic investigation of the strawberry pathogen Phytophthora fragariae indicates pathogenicity is determined by transcriptional variation in three key races.</title>
        <authorList>
            <person name="Adams T.M."/>
            <person name="Armitage A.D."/>
            <person name="Sobczyk M.K."/>
            <person name="Bates H.J."/>
            <person name="Dunwell J.M."/>
            <person name="Nellist C.F."/>
            <person name="Harrison R.J."/>
        </authorList>
    </citation>
    <scope>NUCLEOTIDE SEQUENCE [LARGE SCALE GENOMIC DNA]</scope>
    <source>
        <strain evidence="1 3">SCRP249</strain>
        <strain evidence="2 4">SCRP333</strain>
    </source>
</reference>
<dbReference type="EMBL" id="QXFV01000384">
    <property type="protein sequence ID" value="KAE9039211.1"/>
    <property type="molecule type" value="Genomic_DNA"/>
</dbReference>
<evidence type="ECO:0000313" key="3">
    <source>
        <dbReference type="Proteomes" id="UP000429607"/>
    </source>
</evidence>
<dbReference type="Proteomes" id="UP000429607">
    <property type="component" value="Unassembled WGS sequence"/>
</dbReference>
<protein>
    <submittedName>
        <fullName evidence="2">Uncharacterized protein</fullName>
    </submittedName>
</protein>
<organism evidence="2 4">
    <name type="scientific">Phytophthora rubi</name>
    <dbReference type="NCBI Taxonomy" id="129364"/>
    <lineage>
        <taxon>Eukaryota</taxon>
        <taxon>Sar</taxon>
        <taxon>Stramenopiles</taxon>
        <taxon>Oomycota</taxon>
        <taxon>Peronosporomycetes</taxon>
        <taxon>Peronosporales</taxon>
        <taxon>Peronosporaceae</taxon>
        <taxon>Phytophthora</taxon>
    </lineage>
</organism>
<dbReference type="EMBL" id="QXFT01000403">
    <property type="protein sequence ID" value="KAE9344923.1"/>
    <property type="molecule type" value="Genomic_DNA"/>
</dbReference>
<name>A0A6A4FJL7_9STRA</name>
<dbReference type="AlphaFoldDB" id="A0A6A4FJL7"/>
<keyword evidence="4" id="KW-1185">Reference proteome</keyword>
<proteinExistence type="predicted"/>
<gene>
    <name evidence="1" type="ORF">PR001_g7611</name>
    <name evidence="2" type="ORF">PR003_g8211</name>
</gene>
<sequence length="117" mass="12811">MQAEVQSAAQSSATSTASFAVSIKPVKMSVPTFDGKDTVSSLFWVREIEIALTAGQIYDASAYVAFGLSNDTTPVGKNRTSHVPEESWVITSQRRKSKREVTEGMVTRNESAYKFQV</sequence>
<dbReference type="Proteomes" id="UP000434957">
    <property type="component" value="Unassembled WGS sequence"/>
</dbReference>
<evidence type="ECO:0000313" key="2">
    <source>
        <dbReference type="EMBL" id="KAE9344923.1"/>
    </source>
</evidence>
<accession>A0A6A4FJL7</accession>
<evidence type="ECO:0000313" key="1">
    <source>
        <dbReference type="EMBL" id="KAE9039211.1"/>
    </source>
</evidence>
<evidence type="ECO:0000313" key="4">
    <source>
        <dbReference type="Proteomes" id="UP000434957"/>
    </source>
</evidence>